<feature type="compositionally biased region" description="Low complexity" evidence="1">
    <location>
        <begin position="392"/>
        <end position="404"/>
    </location>
</feature>
<organism evidence="2 3">
    <name type="scientific">Trematosphaeria pertusa</name>
    <dbReference type="NCBI Taxonomy" id="390896"/>
    <lineage>
        <taxon>Eukaryota</taxon>
        <taxon>Fungi</taxon>
        <taxon>Dikarya</taxon>
        <taxon>Ascomycota</taxon>
        <taxon>Pezizomycotina</taxon>
        <taxon>Dothideomycetes</taxon>
        <taxon>Pleosporomycetidae</taxon>
        <taxon>Pleosporales</taxon>
        <taxon>Massarineae</taxon>
        <taxon>Trematosphaeriaceae</taxon>
        <taxon>Trematosphaeria</taxon>
    </lineage>
</organism>
<dbReference type="Proteomes" id="UP000800094">
    <property type="component" value="Unassembled WGS sequence"/>
</dbReference>
<sequence>MSSKDNLAMDEAGVTRWDRARWISVFSSHNPTIREVTECLGLGLSASSSTTNRGIPKFDNPDYRKLSSEVTRLSKELPKERDALLDFAANPRSLEEELEELLATFGPAIWGRDTDRTCLLTPDPAKKTYRKHLFYEEAEDKETLKIHLHRWIIIKACYYIRNMKLKRPSSAADYDTLADMEADGDPMSPSKPQLVVKLPISPSRLQSVLSPPQSPTGTPQSTTPPGDAASTTGGAESSARPVNGKKRKSSVYMSLSDGEEMGSTPAKRPYQSHTMPSHRKSPRKSIRSIAPNSPVSENTPPVPSISQSQNNNSQPLAPSPSVHENGRPLLTPLSSNELNGAARPASAAPPAGGFTAVNTGSFTAVNVAGPVRESPSQQPPSQNPSGPNARNYSSPYDSSPYGGPTAQNASTPKAPMLNTAPVIAHGFQAINSPTVTNGVSARNSPVVQHNSHANIPSQAPPQIQPLSQPPVQPKPASRSNTPVAHHSSRGSFSHNPHSRSNTPIAPATNAQTTQQAPAAQTAPPAHTQNIQHALAPAPAMQPTHQPHIQPAPAPHLHHAHAHSLPNAVHYVPQTHPVLKSHPVEVPAMPPTTSLAPDTSLMQCEILGSLMQYLFPKHTSPPDEAAVLHKLETLWHINASIFHKQIGPLYDLQSKVLLSWIAERRKITQLRHALTFAPGVAASEMVERLLAMNDLRVMRLKWKNMSSADGLSAEDLLCRTFAVMTNTEGTEYLFKDGLDRLNEGIFEFLKSEDMRILMHRR</sequence>
<dbReference type="RefSeq" id="XP_033679205.1">
    <property type="nucleotide sequence ID" value="XM_033833860.1"/>
</dbReference>
<feature type="region of interest" description="Disordered" evidence="1">
    <location>
        <begin position="205"/>
        <end position="352"/>
    </location>
</feature>
<dbReference type="AlphaFoldDB" id="A0A6A6I1J8"/>
<accession>A0A6A6I1J8</accession>
<evidence type="ECO:0000313" key="3">
    <source>
        <dbReference type="Proteomes" id="UP000800094"/>
    </source>
</evidence>
<keyword evidence="3" id="KW-1185">Reference proteome</keyword>
<dbReference type="EMBL" id="ML987203">
    <property type="protein sequence ID" value="KAF2244201.1"/>
    <property type="molecule type" value="Genomic_DNA"/>
</dbReference>
<feature type="compositionally biased region" description="Low complexity" evidence="1">
    <location>
        <begin position="541"/>
        <end position="550"/>
    </location>
</feature>
<feature type="compositionally biased region" description="Low complexity" evidence="1">
    <location>
        <begin position="502"/>
        <end position="528"/>
    </location>
</feature>
<reference evidence="2" key="1">
    <citation type="journal article" date="2020" name="Stud. Mycol.">
        <title>101 Dothideomycetes genomes: a test case for predicting lifestyles and emergence of pathogens.</title>
        <authorList>
            <person name="Haridas S."/>
            <person name="Albert R."/>
            <person name="Binder M."/>
            <person name="Bloem J."/>
            <person name="Labutti K."/>
            <person name="Salamov A."/>
            <person name="Andreopoulos B."/>
            <person name="Baker S."/>
            <person name="Barry K."/>
            <person name="Bills G."/>
            <person name="Bluhm B."/>
            <person name="Cannon C."/>
            <person name="Castanera R."/>
            <person name="Culley D."/>
            <person name="Daum C."/>
            <person name="Ezra D."/>
            <person name="Gonzalez J."/>
            <person name="Henrissat B."/>
            <person name="Kuo A."/>
            <person name="Liang C."/>
            <person name="Lipzen A."/>
            <person name="Lutzoni F."/>
            <person name="Magnuson J."/>
            <person name="Mondo S."/>
            <person name="Nolan M."/>
            <person name="Ohm R."/>
            <person name="Pangilinan J."/>
            <person name="Park H.-J."/>
            <person name="Ramirez L."/>
            <person name="Alfaro M."/>
            <person name="Sun H."/>
            <person name="Tritt A."/>
            <person name="Yoshinaga Y."/>
            <person name="Zwiers L.-H."/>
            <person name="Turgeon B."/>
            <person name="Goodwin S."/>
            <person name="Spatafora J."/>
            <person name="Crous P."/>
            <person name="Grigoriev I."/>
        </authorList>
    </citation>
    <scope>NUCLEOTIDE SEQUENCE</scope>
    <source>
        <strain evidence="2">CBS 122368</strain>
    </source>
</reference>
<gene>
    <name evidence="2" type="ORF">BU26DRAFT_569201</name>
</gene>
<feature type="compositionally biased region" description="Polar residues" evidence="1">
    <location>
        <begin position="489"/>
        <end position="501"/>
    </location>
</feature>
<protein>
    <submittedName>
        <fullName evidence="2">Uncharacterized protein</fullName>
    </submittedName>
</protein>
<feature type="compositionally biased region" description="Basic residues" evidence="1">
    <location>
        <begin position="276"/>
        <end position="286"/>
    </location>
</feature>
<feature type="compositionally biased region" description="Low complexity" evidence="1">
    <location>
        <begin position="304"/>
        <end position="321"/>
    </location>
</feature>
<feature type="compositionally biased region" description="Polar residues" evidence="1">
    <location>
        <begin position="440"/>
        <end position="457"/>
    </location>
</feature>
<evidence type="ECO:0000256" key="1">
    <source>
        <dbReference type="SAM" id="MobiDB-lite"/>
    </source>
</evidence>
<feature type="compositionally biased region" description="Pro residues" evidence="1">
    <location>
        <begin position="458"/>
        <end position="473"/>
    </location>
</feature>
<dbReference type="GeneID" id="54587190"/>
<feature type="region of interest" description="Disordered" evidence="1">
    <location>
        <begin position="440"/>
        <end position="559"/>
    </location>
</feature>
<proteinExistence type="predicted"/>
<evidence type="ECO:0000313" key="2">
    <source>
        <dbReference type="EMBL" id="KAF2244201.1"/>
    </source>
</evidence>
<name>A0A6A6I1J8_9PLEO</name>
<feature type="compositionally biased region" description="Low complexity" evidence="1">
    <location>
        <begin position="215"/>
        <end position="239"/>
    </location>
</feature>
<feature type="compositionally biased region" description="Low complexity" evidence="1">
    <location>
        <begin position="340"/>
        <end position="352"/>
    </location>
</feature>
<feature type="region of interest" description="Disordered" evidence="1">
    <location>
        <begin position="370"/>
        <end position="414"/>
    </location>
</feature>
<feature type="compositionally biased region" description="Polar residues" evidence="1">
    <location>
        <begin position="290"/>
        <end position="299"/>
    </location>
</feature>
<dbReference type="OrthoDB" id="3796606at2759"/>